<dbReference type="Proteomes" id="UP000799439">
    <property type="component" value="Unassembled WGS sequence"/>
</dbReference>
<comment type="caution">
    <text evidence="1">The sequence shown here is derived from an EMBL/GenBank/DDBJ whole genome shotgun (WGS) entry which is preliminary data.</text>
</comment>
<dbReference type="AlphaFoldDB" id="A0A9P4JAG4"/>
<name>A0A9P4JAG4_9PEZI</name>
<evidence type="ECO:0008006" key="3">
    <source>
        <dbReference type="Google" id="ProtNLM"/>
    </source>
</evidence>
<dbReference type="EMBL" id="ML996081">
    <property type="protein sequence ID" value="KAF2157959.1"/>
    <property type="molecule type" value="Genomic_DNA"/>
</dbReference>
<evidence type="ECO:0000313" key="2">
    <source>
        <dbReference type="Proteomes" id="UP000799439"/>
    </source>
</evidence>
<dbReference type="OrthoDB" id="4413570at2759"/>
<organism evidence="1 2">
    <name type="scientific">Myriangium duriaei CBS 260.36</name>
    <dbReference type="NCBI Taxonomy" id="1168546"/>
    <lineage>
        <taxon>Eukaryota</taxon>
        <taxon>Fungi</taxon>
        <taxon>Dikarya</taxon>
        <taxon>Ascomycota</taxon>
        <taxon>Pezizomycotina</taxon>
        <taxon>Dothideomycetes</taxon>
        <taxon>Dothideomycetidae</taxon>
        <taxon>Myriangiales</taxon>
        <taxon>Myriangiaceae</taxon>
        <taxon>Myriangium</taxon>
    </lineage>
</organism>
<evidence type="ECO:0000313" key="1">
    <source>
        <dbReference type="EMBL" id="KAF2157959.1"/>
    </source>
</evidence>
<gene>
    <name evidence="1" type="ORF">K461DRAFT_27631</name>
</gene>
<protein>
    <recommendedName>
        <fullName evidence="3">F-box domain-containing protein</fullName>
    </recommendedName>
</protein>
<keyword evidence="2" id="KW-1185">Reference proteome</keyword>
<sequence>MHKKVKTISAMPPVSHLLALPPELRLQIWSHVLPSPTPYFADQPLLPPLLHTSSLIRSEALPIFLSRSIILLPHPTTSISLPPKVLKWWLSLPPSATVRKHNLILLPSPLETCLSPQQARMRFLSHATLLLESVRTELASSPPESAGLYFAPLTPLLDHDAQCGICTDLAHRRAAKRDVLLVRNPVCARGVGGRCYCGVCVEGKG</sequence>
<reference evidence="1" key="1">
    <citation type="journal article" date="2020" name="Stud. Mycol.">
        <title>101 Dothideomycetes genomes: a test case for predicting lifestyles and emergence of pathogens.</title>
        <authorList>
            <person name="Haridas S."/>
            <person name="Albert R."/>
            <person name="Binder M."/>
            <person name="Bloem J."/>
            <person name="Labutti K."/>
            <person name="Salamov A."/>
            <person name="Andreopoulos B."/>
            <person name="Baker S."/>
            <person name="Barry K."/>
            <person name="Bills G."/>
            <person name="Bluhm B."/>
            <person name="Cannon C."/>
            <person name="Castanera R."/>
            <person name="Culley D."/>
            <person name="Daum C."/>
            <person name="Ezra D."/>
            <person name="Gonzalez J."/>
            <person name="Henrissat B."/>
            <person name="Kuo A."/>
            <person name="Liang C."/>
            <person name="Lipzen A."/>
            <person name="Lutzoni F."/>
            <person name="Magnuson J."/>
            <person name="Mondo S."/>
            <person name="Nolan M."/>
            <person name="Ohm R."/>
            <person name="Pangilinan J."/>
            <person name="Park H.-J."/>
            <person name="Ramirez L."/>
            <person name="Alfaro M."/>
            <person name="Sun H."/>
            <person name="Tritt A."/>
            <person name="Yoshinaga Y."/>
            <person name="Zwiers L.-H."/>
            <person name="Turgeon B."/>
            <person name="Goodwin S."/>
            <person name="Spatafora J."/>
            <person name="Crous P."/>
            <person name="Grigoriev I."/>
        </authorList>
    </citation>
    <scope>NUCLEOTIDE SEQUENCE</scope>
    <source>
        <strain evidence="1">CBS 260.36</strain>
    </source>
</reference>
<accession>A0A9P4JAG4</accession>
<proteinExistence type="predicted"/>